<dbReference type="Proteomes" id="UP001215598">
    <property type="component" value="Unassembled WGS sequence"/>
</dbReference>
<reference evidence="3" key="1">
    <citation type="submission" date="2023-03" db="EMBL/GenBank/DDBJ databases">
        <title>Massive genome expansion in bonnet fungi (Mycena s.s.) driven by repeated elements and novel gene families across ecological guilds.</title>
        <authorList>
            <consortium name="Lawrence Berkeley National Laboratory"/>
            <person name="Harder C.B."/>
            <person name="Miyauchi S."/>
            <person name="Viragh M."/>
            <person name="Kuo A."/>
            <person name="Thoen E."/>
            <person name="Andreopoulos B."/>
            <person name="Lu D."/>
            <person name="Skrede I."/>
            <person name="Drula E."/>
            <person name="Henrissat B."/>
            <person name="Morin E."/>
            <person name="Kohler A."/>
            <person name="Barry K."/>
            <person name="LaButti K."/>
            <person name="Morin E."/>
            <person name="Salamov A."/>
            <person name="Lipzen A."/>
            <person name="Mereny Z."/>
            <person name="Hegedus B."/>
            <person name="Baldrian P."/>
            <person name="Stursova M."/>
            <person name="Weitz H."/>
            <person name="Taylor A."/>
            <person name="Grigoriev I.V."/>
            <person name="Nagy L.G."/>
            <person name="Martin F."/>
            <person name="Kauserud H."/>
        </authorList>
    </citation>
    <scope>NUCLEOTIDE SEQUENCE</scope>
    <source>
        <strain evidence="3">CBHHK182m</strain>
    </source>
</reference>
<sequence length="170" mass="18257">MVPYRHGCVFLRFLLLCWSLIPLSAPPFPFQHWNSGSEIAVESWTARNAQLWVSACMQSPSPLPMQPPCPQNTTQRLLPHRRTVTPREALRGACSGSQKGKEPGSSSSCGMLPHQDTALALVDNTVGPSSSPLASLPPRIICSVPGIKTTSNKYIGKKPPMGKSAAGAQI</sequence>
<dbReference type="EMBL" id="JARKIB010000374">
    <property type="protein sequence ID" value="KAJ7712214.1"/>
    <property type="molecule type" value="Genomic_DNA"/>
</dbReference>
<name>A0AAD7MDF9_9AGAR</name>
<proteinExistence type="predicted"/>
<evidence type="ECO:0000313" key="4">
    <source>
        <dbReference type="Proteomes" id="UP001215598"/>
    </source>
</evidence>
<gene>
    <name evidence="3" type="ORF">B0H16DRAFT_581910</name>
</gene>
<keyword evidence="2" id="KW-0732">Signal</keyword>
<evidence type="ECO:0000256" key="2">
    <source>
        <dbReference type="SAM" id="SignalP"/>
    </source>
</evidence>
<accession>A0AAD7MDF9</accession>
<feature type="chain" id="PRO_5042003706" description="Secreted protein" evidence="2">
    <location>
        <begin position="26"/>
        <end position="170"/>
    </location>
</feature>
<protein>
    <recommendedName>
        <fullName evidence="5">Secreted protein</fullName>
    </recommendedName>
</protein>
<keyword evidence="4" id="KW-1185">Reference proteome</keyword>
<feature type="region of interest" description="Disordered" evidence="1">
    <location>
        <begin position="90"/>
        <end position="112"/>
    </location>
</feature>
<evidence type="ECO:0000313" key="3">
    <source>
        <dbReference type="EMBL" id="KAJ7712214.1"/>
    </source>
</evidence>
<comment type="caution">
    <text evidence="3">The sequence shown here is derived from an EMBL/GenBank/DDBJ whole genome shotgun (WGS) entry which is preliminary data.</text>
</comment>
<evidence type="ECO:0008006" key="5">
    <source>
        <dbReference type="Google" id="ProtNLM"/>
    </source>
</evidence>
<evidence type="ECO:0000256" key="1">
    <source>
        <dbReference type="SAM" id="MobiDB-lite"/>
    </source>
</evidence>
<organism evidence="3 4">
    <name type="scientific">Mycena metata</name>
    <dbReference type="NCBI Taxonomy" id="1033252"/>
    <lineage>
        <taxon>Eukaryota</taxon>
        <taxon>Fungi</taxon>
        <taxon>Dikarya</taxon>
        <taxon>Basidiomycota</taxon>
        <taxon>Agaricomycotina</taxon>
        <taxon>Agaricomycetes</taxon>
        <taxon>Agaricomycetidae</taxon>
        <taxon>Agaricales</taxon>
        <taxon>Marasmiineae</taxon>
        <taxon>Mycenaceae</taxon>
        <taxon>Mycena</taxon>
    </lineage>
</organism>
<dbReference type="AlphaFoldDB" id="A0AAD7MDF9"/>
<feature type="signal peptide" evidence="2">
    <location>
        <begin position="1"/>
        <end position="25"/>
    </location>
</feature>